<dbReference type="HOGENOM" id="CLU_019618_2_0_1"/>
<proteinExistence type="predicted"/>
<dbReference type="GO" id="GO:0045116">
    <property type="term" value="P:protein neddylation"/>
    <property type="evidence" value="ECO:0007669"/>
    <property type="project" value="TreeGrafter"/>
</dbReference>
<dbReference type="InterPro" id="IPR035985">
    <property type="entry name" value="Ubiquitin-activating_enz"/>
</dbReference>
<evidence type="ECO:0000313" key="2">
    <source>
        <dbReference type="Proteomes" id="UP000054304"/>
    </source>
</evidence>
<name>A0A0C7ND79_9SACH</name>
<dbReference type="SUPFAM" id="SSF69572">
    <property type="entry name" value="Activating enzymes of the ubiquitin-like proteins"/>
    <property type="match status" value="1"/>
</dbReference>
<organism evidence="1 2">
    <name type="scientific">Lachancea lanzarotensis</name>
    <dbReference type="NCBI Taxonomy" id="1245769"/>
    <lineage>
        <taxon>Eukaryota</taxon>
        <taxon>Fungi</taxon>
        <taxon>Dikarya</taxon>
        <taxon>Ascomycota</taxon>
        <taxon>Saccharomycotina</taxon>
        <taxon>Saccharomycetes</taxon>
        <taxon>Saccharomycetales</taxon>
        <taxon>Saccharomycetaceae</taxon>
        <taxon>Lachancea</taxon>
    </lineage>
</organism>
<reference evidence="1 2" key="1">
    <citation type="submission" date="2014-12" db="EMBL/GenBank/DDBJ databases">
        <authorList>
            <person name="Neuveglise Cecile"/>
        </authorList>
    </citation>
    <scope>NUCLEOTIDE SEQUENCE [LARGE SCALE GENOMIC DNA]</scope>
    <source>
        <strain evidence="1 2">CBS 12615</strain>
    </source>
</reference>
<dbReference type="Gene3D" id="3.40.50.720">
    <property type="entry name" value="NAD(P)-binding Rossmann-like Domain"/>
    <property type="match status" value="2"/>
</dbReference>
<dbReference type="EMBL" id="LN736367">
    <property type="protein sequence ID" value="CEP63553.1"/>
    <property type="molecule type" value="Genomic_DNA"/>
</dbReference>
<sequence length="432" mass="48887">MDKFDRQVRIWGTHGQHIIETSHVCVVGSSPFAFEIVKNLALPGIGCLTMIATNSRDLEQNQFWNMKTWNVTQIDWNAEKMGSDVFWSDFELIIITTGQNDVLKVFRQIKSPPVLLCSTSGQNGFVTFLSGEPHFVVESHPEHTIPDLRLGALRSDLSQFYSEFLKNTVCISDLPFAALLYHACENVLKEKKPHQVINRHDLKDQINVLQNKVSPNTQLPNFFEALRFAHLALERTETLPENVIRCLALKDVSCQIPFNQNVQTLLRALSSFLDTPYSEGQLPLAGIIPDMESSYEMYTALRNAYSGAAENDVKIFHNLVSSEVSHIEIDQVKSFCRNCRHINVIEPIGKLGDFESVLNDETTDSTIIKNVLHSCLSEALKKEDKRRFYPCISFVAGIAAQEAIKVLTHQFLPLHNTLVYEGELGRLRSIKI</sequence>
<dbReference type="GO" id="GO:0005737">
    <property type="term" value="C:cytoplasm"/>
    <property type="evidence" value="ECO:0007669"/>
    <property type="project" value="TreeGrafter"/>
</dbReference>
<protein>
    <submittedName>
        <fullName evidence="1">LALA0S08e05226g1_1</fullName>
    </submittedName>
</protein>
<dbReference type="Proteomes" id="UP000054304">
    <property type="component" value="Unassembled WGS sequence"/>
</dbReference>
<dbReference type="GO" id="GO:0019781">
    <property type="term" value="F:NEDD8 activating enzyme activity"/>
    <property type="evidence" value="ECO:0007669"/>
    <property type="project" value="TreeGrafter"/>
</dbReference>
<dbReference type="PANTHER" id="PTHR10953">
    <property type="entry name" value="UBIQUITIN-ACTIVATING ENZYME E1"/>
    <property type="match status" value="1"/>
</dbReference>
<dbReference type="RefSeq" id="XP_022629766.1">
    <property type="nucleotide sequence ID" value="XM_022771158.1"/>
</dbReference>
<dbReference type="GeneID" id="34687065"/>
<gene>
    <name evidence="1" type="ORF">LALA0_S08e05226g</name>
</gene>
<dbReference type="InterPro" id="IPR045886">
    <property type="entry name" value="ThiF/MoeB/HesA"/>
</dbReference>
<dbReference type="AlphaFoldDB" id="A0A0C7ND79"/>
<accession>A0A0C7ND79</accession>
<keyword evidence="2" id="KW-1185">Reference proteome</keyword>
<evidence type="ECO:0000313" key="1">
    <source>
        <dbReference type="EMBL" id="CEP63553.1"/>
    </source>
</evidence>
<dbReference type="PANTHER" id="PTHR10953:SF29">
    <property type="entry name" value="NEDD8-ACTIVATING ENZYME E1 REGULATORY SUBUNIT"/>
    <property type="match status" value="1"/>
</dbReference>
<dbReference type="STRING" id="1245769.A0A0C7ND79"/>
<dbReference type="OrthoDB" id="1708823at2759"/>